<evidence type="ECO:0000256" key="7">
    <source>
        <dbReference type="ARBA" id="ARBA00022475"/>
    </source>
</evidence>
<dbReference type="SUPFAM" id="SSF50044">
    <property type="entry name" value="SH3-domain"/>
    <property type="match status" value="1"/>
</dbReference>
<dbReference type="InterPro" id="IPR035522">
    <property type="entry name" value="Sho1_SH3"/>
</dbReference>
<dbReference type="InterPro" id="IPR011009">
    <property type="entry name" value="Kinase-like_dom_sf"/>
</dbReference>
<evidence type="ECO:0000256" key="15">
    <source>
        <dbReference type="SAM" id="MobiDB-lite"/>
    </source>
</evidence>
<dbReference type="PANTHER" id="PTHR44329">
    <property type="entry name" value="SERINE/THREONINE-PROTEIN KINASE TNNI3K-RELATED"/>
    <property type="match status" value="1"/>
</dbReference>
<feature type="region of interest" description="Disordered" evidence="15">
    <location>
        <begin position="330"/>
        <end position="370"/>
    </location>
</feature>
<protein>
    <recommendedName>
        <fullName evidence="5">mitogen-activated protein kinase kinase kinase</fullName>
        <ecNumber evidence="5">2.7.11.25</ecNumber>
    </recommendedName>
</protein>
<dbReference type="Gene3D" id="3.30.200.20">
    <property type="entry name" value="Phosphorylase Kinase, domain 1"/>
    <property type="match status" value="1"/>
</dbReference>
<keyword evidence="10" id="KW-0346">Stress response</keyword>
<dbReference type="SMART" id="SM00326">
    <property type="entry name" value="SH3"/>
    <property type="match status" value="1"/>
</dbReference>
<comment type="similarity">
    <text evidence="3">Belongs to the protein kinase superfamily. STE Ser/Thr protein kinase family. MAP kinase kinase kinase subfamily.</text>
</comment>
<evidence type="ECO:0000256" key="13">
    <source>
        <dbReference type="ARBA" id="ARBA00048329"/>
    </source>
</evidence>
<comment type="caution">
    <text evidence="18">The sequence shown here is derived from an EMBL/GenBank/DDBJ whole genome shotgun (WGS) entry which is preliminary data.</text>
</comment>
<dbReference type="Gene3D" id="2.30.30.40">
    <property type="entry name" value="SH3 Domains"/>
    <property type="match status" value="1"/>
</dbReference>
<dbReference type="InterPro" id="IPR051681">
    <property type="entry name" value="Ser/Thr_Kinases-Pseudokinases"/>
</dbReference>
<dbReference type="Proteomes" id="UP001213000">
    <property type="component" value="Unassembled WGS sequence"/>
</dbReference>
<dbReference type="Gene3D" id="1.10.510.10">
    <property type="entry name" value="Transferase(Phosphotransferase) domain 1"/>
    <property type="match status" value="1"/>
</dbReference>
<dbReference type="InterPro" id="IPR036028">
    <property type="entry name" value="SH3-like_dom_sf"/>
</dbReference>
<evidence type="ECO:0000256" key="8">
    <source>
        <dbReference type="ARBA" id="ARBA00022692"/>
    </source>
</evidence>
<evidence type="ECO:0000256" key="5">
    <source>
        <dbReference type="ARBA" id="ARBA00012406"/>
    </source>
</evidence>
<proteinExistence type="inferred from homology"/>
<evidence type="ECO:0000313" key="19">
    <source>
        <dbReference type="Proteomes" id="UP001213000"/>
    </source>
</evidence>
<dbReference type="GO" id="GO:0005524">
    <property type="term" value="F:ATP binding"/>
    <property type="evidence" value="ECO:0007669"/>
    <property type="project" value="InterPro"/>
</dbReference>
<evidence type="ECO:0000256" key="10">
    <source>
        <dbReference type="ARBA" id="ARBA00023016"/>
    </source>
</evidence>
<name>A0AAD5YV16_9AGAR</name>
<evidence type="ECO:0000259" key="17">
    <source>
        <dbReference type="PROSITE" id="PS50011"/>
    </source>
</evidence>
<feature type="domain" description="Protein kinase" evidence="17">
    <location>
        <begin position="119"/>
        <end position="410"/>
    </location>
</feature>
<dbReference type="GO" id="GO:0005886">
    <property type="term" value="C:plasma membrane"/>
    <property type="evidence" value="ECO:0007669"/>
    <property type="project" value="UniProtKB-SubCell"/>
</dbReference>
<keyword evidence="19" id="KW-1185">Reference proteome</keyword>
<organism evidence="18 19">
    <name type="scientific">Leucocoprinus birnbaumii</name>
    <dbReference type="NCBI Taxonomy" id="56174"/>
    <lineage>
        <taxon>Eukaryota</taxon>
        <taxon>Fungi</taxon>
        <taxon>Dikarya</taxon>
        <taxon>Basidiomycota</taxon>
        <taxon>Agaricomycotina</taxon>
        <taxon>Agaricomycetes</taxon>
        <taxon>Agaricomycetidae</taxon>
        <taxon>Agaricales</taxon>
        <taxon>Agaricineae</taxon>
        <taxon>Agaricaceae</taxon>
        <taxon>Leucocoprinus</taxon>
    </lineage>
</organism>
<dbReference type="PROSITE" id="PS50002">
    <property type="entry name" value="SH3"/>
    <property type="match status" value="1"/>
</dbReference>
<gene>
    <name evidence="18" type="ORF">NP233_g6998</name>
</gene>
<keyword evidence="11" id="KW-0472">Membrane</keyword>
<reference evidence="18" key="1">
    <citation type="submission" date="2022-07" db="EMBL/GenBank/DDBJ databases">
        <title>Genome Sequence of Leucocoprinus birnbaumii.</title>
        <authorList>
            <person name="Buettner E."/>
        </authorList>
    </citation>
    <scope>NUCLEOTIDE SEQUENCE</scope>
    <source>
        <strain evidence="18">VT141</strain>
    </source>
</reference>
<dbReference type="EMBL" id="JANIEX010000487">
    <property type="protein sequence ID" value="KAJ3566447.1"/>
    <property type="molecule type" value="Genomic_DNA"/>
</dbReference>
<evidence type="ECO:0000256" key="12">
    <source>
        <dbReference type="ARBA" id="ARBA00047559"/>
    </source>
</evidence>
<evidence type="ECO:0000256" key="9">
    <source>
        <dbReference type="ARBA" id="ARBA00022989"/>
    </source>
</evidence>
<evidence type="ECO:0000256" key="6">
    <source>
        <dbReference type="ARBA" id="ARBA00022443"/>
    </source>
</evidence>
<dbReference type="SMART" id="SM00220">
    <property type="entry name" value="S_TKc"/>
    <property type="match status" value="1"/>
</dbReference>
<comment type="cofactor">
    <cofactor evidence="1">
        <name>Mg(2+)</name>
        <dbReference type="ChEBI" id="CHEBI:18420"/>
    </cofactor>
</comment>
<evidence type="ECO:0000313" key="18">
    <source>
        <dbReference type="EMBL" id="KAJ3566447.1"/>
    </source>
</evidence>
<dbReference type="Pfam" id="PF00018">
    <property type="entry name" value="SH3_1"/>
    <property type="match status" value="1"/>
</dbReference>
<feature type="compositionally biased region" description="Basic and acidic residues" evidence="15">
    <location>
        <begin position="345"/>
        <end position="355"/>
    </location>
</feature>
<evidence type="ECO:0000256" key="11">
    <source>
        <dbReference type="ARBA" id="ARBA00023136"/>
    </source>
</evidence>
<dbReference type="CDD" id="cd11855">
    <property type="entry name" value="SH3_Sho1p"/>
    <property type="match status" value="1"/>
</dbReference>
<comment type="similarity">
    <text evidence="4">Belongs to the SHO1 family.</text>
</comment>
<keyword evidence="9" id="KW-1133">Transmembrane helix</keyword>
<comment type="catalytic activity">
    <reaction evidence="12">
        <text>L-threonyl-[protein] + ATP = O-phospho-L-threonyl-[protein] + ADP + H(+)</text>
        <dbReference type="Rhea" id="RHEA:46608"/>
        <dbReference type="Rhea" id="RHEA-COMP:11060"/>
        <dbReference type="Rhea" id="RHEA-COMP:11605"/>
        <dbReference type="ChEBI" id="CHEBI:15378"/>
        <dbReference type="ChEBI" id="CHEBI:30013"/>
        <dbReference type="ChEBI" id="CHEBI:30616"/>
        <dbReference type="ChEBI" id="CHEBI:61977"/>
        <dbReference type="ChEBI" id="CHEBI:456216"/>
        <dbReference type="EC" id="2.7.11.25"/>
    </reaction>
</comment>
<dbReference type="InterPro" id="IPR001452">
    <property type="entry name" value="SH3_domain"/>
</dbReference>
<feature type="domain" description="SH3" evidence="16">
    <location>
        <begin position="428"/>
        <end position="487"/>
    </location>
</feature>
<evidence type="ECO:0000259" key="16">
    <source>
        <dbReference type="PROSITE" id="PS50002"/>
    </source>
</evidence>
<dbReference type="PANTHER" id="PTHR44329:SF214">
    <property type="entry name" value="PROTEIN KINASE DOMAIN-CONTAINING PROTEIN"/>
    <property type="match status" value="1"/>
</dbReference>
<comment type="subcellular location">
    <subcellularLocation>
        <location evidence="2">Cell membrane</location>
        <topology evidence="2">Multi-pass membrane protein</topology>
    </subcellularLocation>
</comment>
<evidence type="ECO:0000256" key="3">
    <source>
        <dbReference type="ARBA" id="ARBA00006529"/>
    </source>
</evidence>
<evidence type="ECO:0000256" key="14">
    <source>
        <dbReference type="PROSITE-ProRule" id="PRU00192"/>
    </source>
</evidence>
<dbReference type="PROSITE" id="PS00108">
    <property type="entry name" value="PROTEIN_KINASE_ST"/>
    <property type="match status" value="1"/>
</dbReference>
<accession>A0AAD5YV16</accession>
<evidence type="ECO:0000256" key="4">
    <source>
        <dbReference type="ARBA" id="ARBA00009739"/>
    </source>
</evidence>
<dbReference type="PROSITE" id="PS50011">
    <property type="entry name" value="PROTEIN_KINASE_DOM"/>
    <property type="match status" value="1"/>
</dbReference>
<dbReference type="GO" id="GO:0004709">
    <property type="term" value="F:MAP kinase kinase kinase activity"/>
    <property type="evidence" value="ECO:0007669"/>
    <property type="project" value="UniProtKB-EC"/>
</dbReference>
<dbReference type="InterPro" id="IPR008271">
    <property type="entry name" value="Ser/Thr_kinase_AS"/>
</dbReference>
<keyword evidence="7" id="KW-1003">Cell membrane</keyword>
<dbReference type="InterPro" id="IPR000719">
    <property type="entry name" value="Prot_kinase_dom"/>
</dbReference>
<dbReference type="Pfam" id="PF00069">
    <property type="entry name" value="Pkinase"/>
    <property type="match status" value="1"/>
</dbReference>
<dbReference type="SUPFAM" id="SSF56112">
    <property type="entry name" value="Protein kinase-like (PK-like)"/>
    <property type="match status" value="1"/>
</dbReference>
<comment type="catalytic activity">
    <reaction evidence="13">
        <text>L-seryl-[protein] + ATP = O-phospho-L-seryl-[protein] + ADP + H(+)</text>
        <dbReference type="Rhea" id="RHEA:17989"/>
        <dbReference type="Rhea" id="RHEA-COMP:9863"/>
        <dbReference type="Rhea" id="RHEA-COMP:11604"/>
        <dbReference type="ChEBI" id="CHEBI:15378"/>
        <dbReference type="ChEBI" id="CHEBI:29999"/>
        <dbReference type="ChEBI" id="CHEBI:30616"/>
        <dbReference type="ChEBI" id="CHEBI:83421"/>
        <dbReference type="ChEBI" id="CHEBI:456216"/>
        <dbReference type="EC" id="2.7.11.25"/>
    </reaction>
</comment>
<dbReference type="EC" id="2.7.11.25" evidence="5"/>
<keyword evidence="8" id="KW-0812">Transmembrane</keyword>
<keyword evidence="6 14" id="KW-0728">SH3 domain</keyword>
<sequence length="487" mass="53948">MSAQRRNRSTPLSPTEIAHVRELVLNISAQTDKASGSSPLGLQLLLDLRALLSCPVKAVFDAVIVLDEDRIQTFNNILDYALKEHLTELKERAHALTVLSRAVAATRIYPERLLVEPLKYNLEPKAWGGFGTVHQGINTSVCVKVIRVDTKPKSFGPWVKEVVLWAHASHPNLLPLLGIFFEQGDGTISKTCLVCPFMENGNLCEYAPRIPQQERFILLLDVADGLQFLHIMGIVHSDLKGQNVLITSKHRAVITDFGSSRTISTTTAATTTTASTYTLCYAAPEVSVGGEKATTMSDIWSFGCLIFQTLSRKPPYYQYSQMQVISALLQRDPPPRPGPINVSSKPDDSRTRFDSDSDSDEFSDEEKDEDWDPIADNAWSLILQCCASQPSERLVIPEIQQAIKAIQPAVLEWGRADSTAITLPLTWRPLCGAVALYRYDASPDDSNELSFDKGEILQIDNMDGKWWMATKADGTQGIAPSNYLKLL</sequence>
<dbReference type="PRINTS" id="PR00452">
    <property type="entry name" value="SH3DOMAIN"/>
</dbReference>
<evidence type="ECO:0000256" key="2">
    <source>
        <dbReference type="ARBA" id="ARBA00004651"/>
    </source>
</evidence>
<evidence type="ECO:0000256" key="1">
    <source>
        <dbReference type="ARBA" id="ARBA00001946"/>
    </source>
</evidence>
<dbReference type="AlphaFoldDB" id="A0AAD5YV16"/>
<feature type="compositionally biased region" description="Acidic residues" evidence="15">
    <location>
        <begin position="356"/>
        <end position="370"/>
    </location>
</feature>